<comment type="caution">
    <text evidence="2">The sequence shown here is derived from an EMBL/GenBank/DDBJ whole genome shotgun (WGS) entry which is preliminary data.</text>
</comment>
<accession>A0ABR9EAA7</accession>
<sequence>MEEGNMKNILSVVVSCVVLAGCNATDDEADKQARNTNGYKCEQIRVLGSSIPKKVCSTREQRKEAEIRSKEATRNAQRPITLNGIE</sequence>
<evidence type="ECO:0000313" key="2">
    <source>
        <dbReference type="EMBL" id="MBE0367914.1"/>
    </source>
</evidence>
<dbReference type="Proteomes" id="UP000615755">
    <property type="component" value="Unassembled WGS sequence"/>
</dbReference>
<proteinExistence type="predicted"/>
<evidence type="ECO:0008006" key="4">
    <source>
        <dbReference type="Google" id="ProtNLM"/>
    </source>
</evidence>
<gene>
    <name evidence="2" type="ORF">PAUR_a1387</name>
</gene>
<reference evidence="2 3" key="1">
    <citation type="submission" date="2015-03" db="EMBL/GenBank/DDBJ databases">
        <title>Genome sequence of Pseudoalteromonas aurantia.</title>
        <authorList>
            <person name="Xie B.-B."/>
            <person name="Rong J.-C."/>
            <person name="Qin Q.-L."/>
            <person name="Zhang Y.-Z."/>
        </authorList>
    </citation>
    <scope>NUCLEOTIDE SEQUENCE [LARGE SCALE GENOMIC DNA]</scope>
    <source>
        <strain evidence="2 3">208</strain>
    </source>
</reference>
<protein>
    <recommendedName>
        <fullName evidence="4">Lipoprotein</fullName>
    </recommendedName>
</protein>
<organism evidence="2 3">
    <name type="scientific">Pseudoalteromonas aurantia 208</name>
    <dbReference type="NCBI Taxonomy" id="1314867"/>
    <lineage>
        <taxon>Bacteria</taxon>
        <taxon>Pseudomonadati</taxon>
        <taxon>Pseudomonadota</taxon>
        <taxon>Gammaproteobacteria</taxon>
        <taxon>Alteromonadales</taxon>
        <taxon>Pseudoalteromonadaceae</taxon>
        <taxon>Pseudoalteromonas</taxon>
    </lineage>
</organism>
<evidence type="ECO:0000313" key="3">
    <source>
        <dbReference type="Proteomes" id="UP000615755"/>
    </source>
</evidence>
<dbReference type="PROSITE" id="PS51257">
    <property type="entry name" value="PROKAR_LIPOPROTEIN"/>
    <property type="match status" value="1"/>
</dbReference>
<name>A0ABR9EAA7_9GAMM</name>
<dbReference type="EMBL" id="AQGV01000012">
    <property type="protein sequence ID" value="MBE0367914.1"/>
    <property type="molecule type" value="Genomic_DNA"/>
</dbReference>
<feature type="region of interest" description="Disordered" evidence="1">
    <location>
        <begin position="66"/>
        <end position="86"/>
    </location>
</feature>
<keyword evidence="3" id="KW-1185">Reference proteome</keyword>
<evidence type="ECO:0000256" key="1">
    <source>
        <dbReference type="SAM" id="MobiDB-lite"/>
    </source>
</evidence>